<comment type="similarity">
    <text evidence="2">Belongs to the bacterial sugar transferase family.</text>
</comment>
<evidence type="ECO:0000256" key="3">
    <source>
        <dbReference type="ARBA" id="ARBA00022475"/>
    </source>
</evidence>
<dbReference type="GO" id="GO:0005886">
    <property type="term" value="C:plasma membrane"/>
    <property type="evidence" value="ECO:0007669"/>
    <property type="project" value="UniProtKB-SubCell"/>
</dbReference>
<dbReference type="AlphaFoldDB" id="A0A2T1APL6"/>
<name>A0A2T1APL6_TRISK</name>
<evidence type="ECO:0000256" key="9">
    <source>
        <dbReference type="SAM" id="Phobius"/>
    </source>
</evidence>
<keyword evidence="4 11" id="KW-0808">Transferase</keyword>
<dbReference type="InterPro" id="IPR003362">
    <property type="entry name" value="Bact_transf"/>
</dbReference>
<evidence type="ECO:0000256" key="5">
    <source>
        <dbReference type="ARBA" id="ARBA00022692"/>
    </source>
</evidence>
<dbReference type="Proteomes" id="UP000237718">
    <property type="component" value="Unassembled WGS sequence"/>
</dbReference>
<reference evidence="11 12" key="1">
    <citation type="submission" date="2018-03" db="EMBL/GenBank/DDBJ databases">
        <title>Genomic Encyclopedia of Archaeal and Bacterial Type Strains, Phase II (KMG-II): from individual species to whole genera.</title>
        <authorList>
            <person name="Goeker M."/>
        </authorList>
    </citation>
    <scope>NUCLEOTIDE SEQUENCE [LARGE SCALE GENOMIC DNA]</scope>
    <source>
        <strain evidence="11 12">DSM 25328</strain>
    </source>
</reference>
<evidence type="ECO:0000256" key="2">
    <source>
        <dbReference type="ARBA" id="ARBA00006464"/>
    </source>
</evidence>
<organism evidence="11 12">
    <name type="scientific">Tritonibacter scottomollicae</name>
    <name type="common">Epibacterium scottomollicae</name>
    <dbReference type="NCBI Taxonomy" id="483013"/>
    <lineage>
        <taxon>Bacteria</taxon>
        <taxon>Pseudomonadati</taxon>
        <taxon>Pseudomonadota</taxon>
        <taxon>Alphaproteobacteria</taxon>
        <taxon>Rhodobacterales</taxon>
        <taxon>Paracoccaceae</taxon>
        <taxon>Tritonibacter</taxon>
    </lineage>
</organism>
<dbReference type="GO" id="GO:0000271">
    <property type="term" value="P:polysaccharide biosynthetic process"/>
    <property type="evidence" value="ECO:0007669"/>
    <property type="project" value="UniProtKB-KW"/>
</dbReference>
<dbReference type="GO" id="GO:0016780">
    <property type="term" value="F:phosphotransferase activity, for other substituted phosphate groups"/>
    <property type="evidence" value="ECO:0007669"/>
    <property type="project" value="TreeGrafter"/>
</dbReference>
<evidence type="ECO:0000313" key="11">
    <source>
        <dbReference type="EMBL" id="PRZ50258.1"/>
    </source>
</evidence>
<accession>A0A2T1APL6</accession>
<evidence type="ECO:0000256" key="8">
    <source>
        <dbReference type="ARBA" id="ARBA00023169"/>
    </source>
</evidence>
<proteinExistence type="inferred from homology"/>
<sequence length="246" mass="27631">MCAFFGGYKMKTLDQGAIAVAGLQDFPELALASSFREANTDYGHGGYAIYGKRLLDVALVLLALPIVIPLIALCAIALWIESGAPIYRQKRLGQDGRVFNMLKLRTMVLNADALLEAHLQKNPALRREWDQSQKIKNDPRITRFGRFLRATSLDELPQLFNVLLGDMSLVGARPMLVNQLSIYGKADAYFALRPGVTGPWQVGERNETSFCQRAEIDELYCRDVSLRTDLRILFKTVSVMLRRTGY</sequence>
<keyword evidence="6 9" id="KW-1133">Transmembrane helix</keyword>
<keyword evidence="7 9" id="KW-0472">Membrane</keyword>
<evidence type="ECO:0000256" key="4">
    <source>
        <dbReference type="ARBA" id="ARBA00022679"/>
    </source>
</evidence>
<dbReference type="EMBL" id="PVUF01000001">
    <property type="protein sequence ID" value="PRZ50258.1"/>
    <property type="molecule type" value="Genomic_DNA"/>
</dbReference>
<feature type="domain" description="Bacterial sugar transferase" evidence="10">
    <location>
        <begin position="52"/>
        <end position="241"/>
    </location>
</feature>
<dbReference type="PANTHER" id="PTHR30576:SF4">
    <property type="entry name" value="UNDECAPRENYL-PHOSPHATE GALACTOSE PHOSPHOTRANSFERASE"/>
    <property type="match status" value="1"/>
</dbReference>
<evidence type="ECO:0000256" key="7">
    <source>
        <dbReference type="ARBA" id="ARBA00023136"/>
    </source>
</evidence>
<dbReference type="PANTHER" id="PTHR30576">
    <property type="entry name" value="COLANIC BIOSYNTHESIS UDP-GLUCOSE LIPID CARRIER TRANSFERASE"/>
    <property type="match status" value="1"/>
</dbReference>
<evidence type="ECO:0000256" key="6">
    <source>
        <dbReference type="ARBA" id="ARBA00022989"/>
    </source>
</evidence>
<keyword evidence="5 9" id="KW-0812">Transmembrane</keyword>
<evidence type="ECO:0000256" key="1">
    <source>
        <dbReference type="ARBA" id="ARBA00004236"/>
    </source>
</evidence>
<comment type="caution">
    <text evidence="11">The sequence shown here is derived from an EMBL/GenBank/DDBJ whole genome shotgun (WGS) entry which is preliminary data.</text>
</comment>
<feature type="transmembrane region" description="Helical" evidence="9">
    <location>
        <begin position="57"/>
        <end position="80"/>
    </location>
</feature>
<gene>
    <name evidence="11" type="ORF">CLV89_101476</name>
</gene>
<dbReference type="Pfam" id="PF02397">
    <property type="entry name" value="Bac_transf"/>
    <property type="match status" value="1"/>
</dbReference>
<evidence type="ECO:0000313" key="12">
    <source>
        <dbReference type="Proteomes" id="UP000237718"/>
    </source>
</evidence>
<keyword evidence="8" id="KW-0270">Exopolysaccharide synthesis</keyword>
<keyword evidence="3" id="KW-1003">Cell membrane</keyword>
<protein>
    <submittedName>
        <fullName evidence="11">Lipopolysaccharide/colanic/teichoic acid biosynthesis glycosyltransferase</fullName>
    </submittedName>
</protein>
<comment type="subcellular location">
    <subcellularLocation>
        <location evidence="1">Cell membrane</location>
    </subcellularLocation>
</comment>
<evidence type="ECO:0000259" key="10">
    <source>
        <dbReference type="Pfam" id="PF02397"/>
    </source>
</evidence>